<dbReference type="Proteomes" id="UP000005408">
    <property type="component" value="Unassembled WGS sequence"/>
</dbReference>
<dbReference type="EnsemblMetazoa" id="G27591.4">
    <property type="protein sequence ID" value="G27591.4:cds"/>
    <property type="gene ID" value="G27591"/>
</dbReference>
<feature type="compositionally biased region" description="Pro residues" evidence="1">
    <location>
        <begin position="1"/>
        <end position="11"/>
    </location>
</feature>
<name>A0A8W8LC38_MAGGI</name>
<proteinExistence type="predicted"/>
<accession>A0A8W8LC38</accession>
<feature type="region of interest" description="Disordered" evidence="1">
    <location>
        <begin position="1"/>
        <end position="31"/>
    </location>
</feature>
<feature type="region of interest" description="Disordered" evidence="1">
    <location>
        <begin position="195"/>
        <end position="214"/>
    </location>
</feature>
<reference evidence="2" key="1">
    <citation type="submission" date="2022-08" db="UniProtKB">
        <authorList>
            <consortium name="EnsemblMetazoa"/>
        </authorList>
    </citation>
    <scope>IDENTIFICATION</scope>
    <source>
        <strain evidence="2">05x7-T-G4-1.051#20</strain>
    </source>
</reference>
<keyword evidence="3" id="KW-1185">Reference proteome</keyword>
<organism evidence="2 3">
    <name type="scientific">Magallana gigas</name>
    <name type="common">Pacific oyster</name>
    <name type="synonym">Crassostrea gigas</name>
    <dbReference type="NCBI Taxonomy" id="29159"/>
    <lineage>
        <taxon>Eukaryota</taxon>
        <taxon>Metazoa</taxon>
        <taxon>Spiralia</taxon>
        <taxon>Lophotrochozoa</taxon>
        <taxon>Mollusca</taxon>
        <taxon>Bivalvia</taxon>
        <taxon>Autobranchia</taxon>
        <taxon>Pteriomorphia</taxon>
        <taxon>Ostreida</taxon>
        <taxon>Ostreoidea</taxon>
        <taxon>Ostreidae</taxon>
        <taxon>Magallana</taxon>
    </lineage>
</organism>
<evidence type="ECO:0000313" key="3">
    <source>
        <dbReference type="Proteomes" id="UP000005408"/>
    </source>
</evidence>
<feature type="region of interest" description="Disordered" evidence="1">
    <location>
        <begin position="150"/>
        <end position="180"/>
    </location>
</feature>
<protein>
    <submittedName>
        <fullName evidence="2">Uncharacterized protein</fullName>
    </submittedName>
</protein>
<sequence>PSLPPPPPSNPPSDTDSIQKATWEGDCPNMLENLEEKKHPEKFPRLNRPTMLCADTTSFSSLPVSESEDEPDYHWDASDWAPRPSLPNISEVPIREIQDSPSSSPHSNESNTHIGFSGCQINDSALYTDPELLESEYVGDSEFADNEYDNEECYMSPPNYRQVLGLPQTPEEEEESYELPQHQINTHPNQYLPNHSFTQSHDQMSGDRDSRCEWPEPPSCDENEFYTSDNDEEVVSYGFPNTKKLVPGFVSDGGITDSEYNVRNSVIDRMSMSLGGYASTNASMSEISGLCEIEDSEVNLSEEESCDDNIDENTPLNNILERNTNV</sequence>
<feature type="compositionally biased region" description="Low complexity" evidence="1">
    <location>
        <begin position="100"/>
        <end position="111"/>
    </location>
</feature>
<feature type="compositionally biased region" description="Basic and acidic residues" evidence="1">
    <location>
        <begin position="204"/>
        <end position="214"/>
    </location>
</feature>
<evidence type="ECO:0000313" key="2">
    <source>
        <dbReference type="EnsemblMetazoa" id="G27591.4:cds"/>
    </source>
</evidence>
<evidence type="ECO:0000256" key="1">
    <source>
        <dbReference type="SAM" id="MobiDB-lite"/>
    </source>
</evidence>
<dbReference type="AlphaFoldDB" id="A0A8W8LC38"/>
<feature type="region of interest" description="Disordered" evidence="1">
    <location>
        <begin position="59"/>
        <end position="116"/>
    </location>
</feature>